<evidence type="ECO:0000313" key="2">
    <source>
        <dbReference type="EMBL" id="EER20210.1"/>
    </source>
</evidence>
<dbReference type="AlphaFoldDB" id="C5K5Q3"/>
<proteinExistence type="predicted"/>
<keyword evidence="3" id="KW-1185">Reference proteome</keyword>
<evidence type="ECO:0000313" key="3">
    <source>
        <dbReference type="Proteomes" id="UP000007800"/>
    </source>
</evidence>
<feature type="compositionally biased region" description="Polar residues" evidence="1">
    <location>
        <begin position="1"/>
        <end position="13"/>
    </location>
</feature>
<accession>C5K5Q3</accession>
<sequence length="82" mass="9561">MHSDNIPSETIQNADGLRKELERVQDDKMELYRKAKDDKMAATEFKCRQDAHDARLVHELREYVRRSQWVNPGSIPGDGIFC</sequence>
<organism evidence="3">
    <name type="scientific">Perkinsus marinus (strain ATCC 50983 / TXsc)</name>
    <dbReference type="NCBI Taxonomy" id="423536"/>
    <lineage>
        <taxon>Eukaryota</taxon>
        <taxon>Sar</taxon>
        <taxon>Alveolata</taxon>
        <taxon>Perkinsozoa</taxon>
        <taxon>Perkinsea</taxon>
        <taxon>Perkinsida</taxon>
        <taxon>Perkinsidae</taxon>
        <taxon>Perkinsus</taxon>
    </lineage>
</organism>
<dbReference type="RefSeq" id="XP_002788414.1">
    <property type="nucleotide sequence ID" value="XM_002788368.1"/>
</dbReference>
<name>C5K5Q3_PERM5</name>
<dbReference type="Proteomes" id="UP000007800">
    <property type="component" value="Unassembled WGS sequence"/>
</dbReference>
<dbReference type="InParanoid" id="C5K5Q3"/>
<dbReference type="OrthoDB" id="441206at2759"/>
<dbReference type="GeneID" id="9053728"/>
<feature type="region of interest" description="Disordered" evidence="1">
    <location>
        <begin position="1"/>
        <end position="20"/>
    </location>
</feature>
<reference evidence="2 3" key="1">
    <citation type="submission" date="2008-07" db="EMBL/GenBank/DDBJ databases">
        <authorList>
            <person name="El-Sayed N."/>
            <person name="Caler E."/>
            <person name="Inman J."/>
            <person name="Amedeo P."/>
            <person name="Hass B."/>
            <person name="Wortman J."/>
        </authorList>
    </citation>
    <scope>NUCLEOTIDE SEQUENCE [LARGE SCALE GENOMIC DNA]</scope>
    <source>
        <strain evidence="3">ATCC 50983 / TXsc</strain>
    </source>
</reference>
<gene>
    <name evidence="2" type="ORF">Pmar_PMAR015209</name>
</gene>
<evidence type="ECO:0000256" key="1">
    <source>
        <dbReference type="SAM" id="MobiDB-lite"/>
    </source>
</evidence>
<protein>
    <submittedName>
        <fullName evidence="2">Uncharacterized protein</fullName>
    </submittedName>
</protein>
<dbReference type="EMBL" id="GG670703">
    <property type="protein sequence ID" value="EER20210.1"/>
    <property type="molecule type" value="Genomic_DNA"/>
</dbReference>